<keyword evidence="2" id="KW-1185">Reference proteome</keyword>
<dbReference type="SMART" id="SM00225">
    <property type="entry name" value="BTB"/>
    <property type="match status" value="1"/>
</dbReference>
<dbReference type="GeneID" id="127565526"/>
<evidence type="ECO:0000259" key="1">
    <source>
        <dbReference type="PROSITE" id="PS50097"/>
    </source>
</evidence>
<accession>A0A9C6WEQ4</accession>
<organism evidence="2 3">
    <name type="scientific">Drosophila albomicans</name>
    <name type="common">Fruit fly</name>
    <dbReference type="NCBI Taxonomy" id="7291"/>
    <lineage>
        <taxon>Eukaryota</taxon>
        <taxon>Metazoa</taxon>
        <taxon>Ecdysozoa</taxon>
        <taxon>Arthropoda</taxon>
        <taxon>Hexapoda</taxon>
        <taxon>Insecta</taxon>
        <taxon>Pterygota</taxon>
        <taxon>Neoptera</taxon>
        <taxon>Endopterygota</taxon>
        <taxon>Diptera</taxon>
        <taxon>Brachycera</taxon>
        <taxon>Muscomorpha</taxon>
        <taxon>Ephydroidea</taxon>
        <taxon>Drosophilidae</taxon>
        <taxon>Drosophila</taxon>
    </lineage>
</organism>
<dbReference type="Proteomes" id="UP000515160">
    <property type="component" value="Chromosome 3"/>
</dbReference>
<feature type="domain" description="BTB" evidence="1">
    <location>
        <begin position="18"/>
        <end position="85"/>
    </location>
</feature>
<dbReference type="GO" id="GO:0022008">
    <property type="term" value="P:neurogenesis"/>
    <property type="evidence" value="ECO:0007669"/>
    <property type="project" value="TreeGrafter"/>
</dbReference>
<dbReference type="PANTHER" id="PTHR45774:SF4">
    <property type="entry name" value="AXUNDEAD, ISOFORM F"/>
    <property type="match status" value="1"/>
</dbReference>
<name>A0A9C6WEQ4_DROAB</name>
<dbReference type="GO" id="GO:0005829">
    <property type="term" value="C:cytosol"/>
    <property type="evidence" value="ECO:0007669"/>
    <property type="project" value="TreeGrafter"/>
</dbReference>
<dbReference type="Pfam" id="PF00651">
    <property type="entry name" value="BTB"/>
    <property type="match status" value="1"/>
</dbReference>
<dbReference type="AlphaFoldDB" id="A0A9C6WEQ4"/>
<protein>
    <submittedName>
        <fullName evidence="3">Kelch-like protein 40a</fullName>
    </submittedName>
</protein>
<dbReference type="OrthoDB" id="7492888at2759"/>
<dbReference type="InterPro" id="IPR011333">
    <property type="entry name" value="SKP1/BTB/POZ_sf"/>
</dbReference>
<dbReference type="PANTHER" id="PTHR45774">
    <property type="entry name" value="BTB/POZ DOMAIN-CONTAINING"/>
    <property type="match status" value="1"/>
</dbReference>
<dbReference type="Gene3D" id="3.30.710.10">
    <property type="entry name" value="Potassium Channel Kv1.1, Chain A"/>
    <property type="match status" value="1"/>
</dbReference>
<proteinExistence type="predicted"/>
<dbReference type="PROSITE" id="PS50097">
    <property type="entry name" value="BTB"/>
    <property type="match status" value="1"/>
</dbReference>
<dbReference type="CDD" id="cd18186">
    <property type="entry name" value="BTB_POZ_ZBTB_KLHL-like"/>
    <property type="match status" value="1"/>
</dbReference>
<gene>
    <name evidence="3" type="primary">LOC127565526</name>
</gene>
<dbReference type="SUPFAM" id="SSF54695">
    <property type="entry name" value="POZ domain"/>
    <property type="match status" value="1"/>
</dbReference>
<dbReference type="InterPro" id="IPR000210">
    <property type="entry name" value="BTB/POZ_dom"/>
</dbReference>
<evidence type="ECO:0000313" key="2">
    <source>
        <dbReference type="Proteomes" id="UP000515160"/>
    </source>
</evidence>
<evidence type="ECO:0000313" key="3">
    <source>
        <dbReference type="RefSeq" id="XP_051860338.1"/>
    </source>
</evidence>
<sequence>MNWLGKALTAIVDSERNTDCKFIINDKVYLGHKLIFSCASEVFERMCYGNFTEGTTGEIKLTDVEPETFVMFRNFIYSGDSQIKCDDVEQIIKLLEFGHKYLVSSIKDACVDKLRNRLTRCNVIELLAIYQCSHVLSCSSLFIEVNSYLKGEAREIVNQANIFDFPVHTFKHLIIDLKGCIQELQRFNLIEEYLLKNTATLNGSIVKEFLDLISFEKFTLKDFYKGPRKSKLLDLQRKYELIKLYSVV</sequence>
<reference evidence="3" key="1">
    <citation type="submission" date="2025-08" db="UniProtKB">
        <authorList>
            <consortium name="RefSeq"/>
        </authorList>
    </citation>
    <scope>IDENTIFICATION</scope>
    <source>
        <strain evidence="3">15112-1751.03</strain>
        <tissue evidence="3">Whole Adult</tissue>
    </source>
</reference>
<dbReference type="RefSeq" id="XP_051860338.1">
    <property type="nucleotide sequence ID" value="XM_052004378.1"/>
</dbReference>